<dbReference type="AlphaFoldDB" id="A0A5C5BCC9"/>
<reference evidence="2 3" key="1">
    <citation type="submission" date="2019-06" db="EMBL/GenBank/DDBJ databases">
        <title>Draft genome sequence of Miniimonas arenae KCTC 19750T isolated from sea sand.</title>
        <authorList>
            <person name="Park S.-J."/>
        </authorList>
    </citation>
    <scope>NUCLEOTIDE SEQUENCE [LARGE SCALE GENOMIC DNA]</scope>
    <source>
        <strain evidence="2 3">KCTC 19750</strain>
    </source>
</reference>
<dbReference type="InterPro" id="IPR039374">
    <property type="entry name" value="SIP_fam"/>
</dbReference>
<dbReference type="OrthoDB" id="3291337at2"/>
<evidence type="ECO:0000313" key="2">
    <source>
        <dbReference type="EMBL" id="TNU74824.1"/>
    </source>
</evidence>
<proteinExistence type="predicted"/>
<sequence>MSTLTPPAVSPFRFFDLRVERVTDLTPSFRRVTLTGPEAHLFADPGWDQRIKVVLPHPTLDFGALPRGNDWYQRWRERDAAERHEFRTYTTRAVRPARDGAEASIDIDMVVHQPVLGPASAWIAQARAGDEVVVLGPNAEWTEGESGGVDFLPPAQTSCHLLVGDETAAPAIAVMLEHLPATARGIAVLELPSLADAAYLPEHPGFEVRVFARAAGERGRHLVEEGVRAARELAPAGEPHTVEEIPADELIWEVPRRARGGAALRSTTMYAWMAGEAGSIRTLRRALVGDLGVDRRTVAFMGYWREGVAEGA</sequence>
<dbReference type="CDD" id="cd06193">
    <property type="entry name" value="siderophore_interacting"/>
    <property type="match status" value="1"/>
</dbReference>
<dbReference type="PROSITE" id="PS51384">
    <property type="entry name" value="FAD_FR"/>
    <property type="match status" value="1"/>
</dbReference>
<gene>
    <name evidence="2" type="ORF">FH969_07300</name>
</gene>
<dbReference type="InterPro" id="IPR017927">
    <property type="entry name" value="FAD-bd_FR_type"/>
</dbReference>
<comment type="caution">
    <text evidence="2">The sequence shown here is derived from an EMBL/GenBank/DDBJ whole genome shotgun (WGS) entry which is preliminary data.</text>
</comment>
<protein>
    <submittedName>
        <fullName evidence="2">Siderophore-interacting protein</fullName>
    </submittedName>
</protein>
<dbReference type="EMBL" id="VENP01000021">
    <property type="protein sequence ID" value="TNU74824.1"/>
    <property type="molecule type" value="Genomic_DNA"/>
</dbReference>
<dbReference type="Proteomes" id="UP000313849">
    <property type="component" value="Unassembled WGS sequence"/>
</dbReference>
<evidence type="ECO:0000313" key="3">
    <source>
        <dbReference type="Proteomes" id="UP000313849"/>
    </source>
</evidence>
<dbReference type="Pfam" id="PF08021">
    <property type="entry name" value="FAD_binding_9"/>
    <property type="match status" value="1"/>
</dbReference>
<dbReference type="SUPFAM" id="SSF63380">
    <property type="entry name" value="Riboflavin synthase domain-like"/>
    <property type="match status" value="1"/>
</dbReference>
<dbReference type="PANTHER" id="PTHR30157">
    <property type="entry name" value="FERRIC REDUCTASE, NADPH-DEPENDENT"/>
    <property type="match status" value="1"/>
</dbReference>
<feature type="domain" description="FAD-binding FR-type" evidence="1">
    <location>
        <begin position="12"/>
        <end position="144"/>
    </location>
</feature>
<dbReference type="Pfam" id="PF04954">
    <property type="entry name" value="SIP"/>
    <property type="match status" value="1"/>
</dbReference>
<dbReference type="GO" id="GO:0016491">
    <property type="term" value="F:oxidoreductase activity"/>
    <property type="evidence" value="ECO:0007669"/>
    <property type="project" value="InterPro"/>
</dbReference>
<evidence type="ECO:0000259" key="1">
    <source>
        <dbReference type="PROSITE" id="PS51384"/>
    </source>
</evidence>
<organism evidence="2 3">
    <name type="scientific">Miniimonas arenae</name>
    <dbReference type="NCBI Taxonomy" id="676201"/>
    <lineage>
        <taxon>Bacteria</taxon>
        <taxon>Bacillati</taxon>
        <taxon>Actinomycetota</taxon>
        <taxon>Actinomycetes</taxon>
        <taxon>Micrococcales</taxon>
        <taxon>Beutenbergiaceae</taxon>
        <taxon>Miniimonas</taxon>
    </lineage>
</organism>
<keyword evidence="3" id="KW-1185">Reference proteome</keyword>
<dbReference type="Gene3D" id="2.40.30.10">
    <property type="entry name" value="Translation factors"/>
    <property type="match status" value="1"/>
</dbReference>
<dbReference type="Gene3D" id="3.40.50.80">
    <property type="entry name" value="Nucleotide-binding domain of ferredoxin-NADP reductase (FNR) module"/>
    <property type="match status" value="1"/>
</dbReference>
<dbReference type="InterPro" id="IPR017938">
    <property type="entry name" value="Riboflavin_synthase-like_b-brl"/>
</dbReference>
<accession>A0A5C5BCC9</accession>
<dbReference type="InterPro" id="IPR013113">
    <property type="entry name" value="SIP_FAD-bd"/>
</dbReference>
<dbReference type="PANTHER" id="PTHR30157:SF0">
    <property type="entry name" value="NADPH-DEPENDENT FERRIC-CHELATE REDUCTASE"/>
    <property type="match status" value="1"/>
</dbReference>
<name>A0A5C5BCC9_9MICO</name>
<dbReference type="RefSeq" id="WP_139986661.1">
    <property type="nucleotide sequence ID" value="NZ_VENP01000021.1"/>
</dbReference>
<dbReference type="InterPro" id="IPR007037">
    <property type="entry name" value="SIP_rossman_dom"/>
</dbReference>
<dbReference type="InterPro" id="IPR039261">
    <property type="entry name" value="FNR_nucleotide-bd"/>
</dbReference>